<protein>
    <submittedName>
        <fullName evidence="1">Uncharacterized protein</fullName>
    </submittedName>
</protein>
<proteinExistence type="predicted"/>
<gene>
    <name evidence="1" type="ORF">NCTC9645_01304</name>
</gene>
<reference evidence="1 2" key="1">
    <citation type="submission" date="2018-06" db="EMBL/GenBank/DDBJ databases">
        <authorList>
            <consortium name="Pathogen Informatics"/>
            <person name="Doyle S."/>
        </authorList>
    </citation>
    <scope>NUCLEOTIDE SEQUENCE [LARGE SCALE GENOMIC DNA]</scope>
    <source>
        <strain evidence="1 2">NCTC9645</strain>
    </source>
</reference>
<name>A0A2X3D557_KLEPN</name>
<sequence length="193" mass="21281">MIMGIEALALEATDILSVSRAAQQIVTPLAKANSKLVRTSVPVNPDEVKYALDKTSVAIASVDRKMQECVEIIDALNSPEDSGLVFTHDFSAELKERAEILTYQIENLKNVFSMVEDSPSWKPYLATVKDRKLKSIRAISNLRNAYLNIALLAEQFISPVPIVESSVEGSIDEFASAVAASNELLKVKQSEWR</sequence>
<evidence type="ECO:0000313" key="1">
    <source>
        <dbReference type="EMBL" id="SQC19814.1"/>
    </source>
</evidence>
<dbReference type="EMBL" id="UASO01000004">
    <property type="protein sequence ID" value="SQC19814.1"/>
    <property type="molecule type" value="Genomic_DNA"/>
</dbReference>
<dbReference type="Proteomes" id="UP000250675">
    <property type="component" value="Unassembled WGS sequence"/>
</dbReference>
<evidence type="ECO:0000313" key="2">
    <source>
        <dbReference type="Proteomes" id="UP000250675"/>
    </source>
</evidence>
<organism evidence="1 2">
    <name type="scientific">Klebsiella pneumoniae</name>
    <dbReference type="NCBI Taxonomy" id="573"/>
    <lineage>
        <taxon>Bacteria</taxon>
        <taxon>Pseudomonadati</taxon>
        <taxon>Pseudomonadota</taxon>
        <taxon>Gammaproteobacteria</taxon>
        <taxon>Enterobacterales</taxon>
        <taxon>Enterobacteriaceae</taxon>
        <taxon>Klebsiella/Raoultella group</taxon>
        <taxon>Klebsiella</taxon>
        <taxon>Klebsiella pneumoniae complex</taxon>
    </lineage>
</organism>
<accession>A0A2X3D557</accession>
<dbReference type="AlphaFoldDB" id="A0A2X3D557"/>